<evidence type="ECO:0000259" key="2">
    <source>
        <dbReference type="Pfam" id="PF24750"/>
    </source>
</evidence>
<organism evidence="3 4">
    <name type="scientific">Corchorus olitorius</name>
    <dbReference type="NCBI Taxonomy" id="93759"/>
    <lineage>
        <taxon>Eukaryota</taxon>
        <taxon>Viridiplantae</taxon>
        <taxon>Streptophyta</taxon>
        <taxon>Embryophyta</taxon>
        <taxon>Tracheophyta</taxon>
        <taxon>Spermatophyta</taxon>
        <taxon>Magnoliopsida</taxon>
        <taxon>eudicotyledons</taxon>
        <taxon>Gunneridae</taxon>
        <taxon>Pentapetalae</taxon>
        <taxon>rosids</taxon>
        <taxon>malvids</taxon>
        <taxon>Malvales</taxon>
        <taxon>Malvaceae</taxon>
        <taxon>Grewioideae</taxon>
        <taxon>Apeibeae</taxon>
        <taxon>Corchorus</taxon>
    </lineage>
</organism>
<gene>
    <name evidence="3" type="ORF">COLO4_08350</name>
</gene>
<accession>A0A1R3KGG0</accession>
<dbReference type="Proteomes" id="UP000187203">
    <property type="component" value="Unassembled WGS sequence"/>
</dbReference>
<sequence length="410" mass="47101">MVALQIYDILVEILLLLPAKSVFRFKAVSKVWNLWLSDPYFRERFLRRLEPSASSTSNLPVLGFFEVCTLKYSDLKQIGYLSRPAFLPTSEQGRVMPKGHKRRGFFLGISNGLILCGYHPQKYYVCNPVTNRCFPLPPYNPIVDSTSNVNVFLAISYDVNDGSYVVFRADQSNLELQNFMNILMYSSRTGQWDGEKCVVRSPDLFQVQHTVPGIESGGIMLWWAYHFIAAYDHKKAKDKLWLIRAPYVPINDNYNLCPICTMLPDGRLQCGVDDYSSLCIYVLKEKLHSYSYSNVVPIEEWEPKWAISYDPYGPNLFNGCIDRAEEHFRLVAFHPHNPNIIYRRYGSAVYQFDVINTELMQAPEATILPPFVVKMQPVSFSWTAPSYLFPVLLPYVHPIWPPSPSPSTSN</sequence>
<comment type="caution">
    <text evidence="3">The sequence shown here is derived from an EMBL/GenBank/DDBJ whole genome shotgun (WGS) entry which is preliminary data.</text>
</comment>
<reference evidence="4" key="1">
    <citation type="submission" date="2013-09" db="EMBL/GenBank/DDBJ databases">
        <title>Corchorus olitorius genome sequencing.</title>
        <authorList>
            <person name="Alam M."/>
            <person name="Haque M.S."/>
            <person name="Islam M.S."/>
            <person name="Emdad E.M."/>
            <person name="Islam M.M."/>
            <person name="Ahmed B."/>
            <person name="Halim A."/>
            <person name="Hossen Q.M.M."/>
            <person name="Hossain M.Z."/>
            <person name="Ahmed R."/>
            <person name="Khan M.M."/>
            <person name="Islam R."/>
            <person name="Rashid M.M."/>
            <person name="Khan S.A."/>
            <person name="Rahman M.S."/>
            <person name="Alam M."/>
            <person name="Yahiya A.S."/>
            <person name="Khan M.S."/>
            <person name="Azam M.S."/>
            <person name="Haque T."/>
            <person name="Lashkar M.Z.H."/>
            <person name="Akhand A.I."/>
            <person name="Morshed G."/>
            <person name="Roy S."/>
            <person name="Uddin K.S."/>
            <person name="Rabeya T."/>
            <person name="Hossain A.S."/>
            <person name="Chowdhury A."/>
            <person name="Snigdha A.R."/>
            <person name="Mortoza M.S."/>
            <person name="Matin S.A."/>
            <person name="Hoque S.M.E."/>
            <person name="Islam M.K."/>
            <person name="Roy D.K."/>
            <person name="Haider R."/>
            <person name="Moosa M.M."/>
            <person name="Elias S.M."/>
            <person name="Hasan A.M."/>
            <person name="Jahan S."/>
            <person name="Shafiuddin M."/>
            <person name="Mahmood N."/>
            <person name="Shommy N.S."/>
        </authorList>
    </citation>
    <scope>NUCLEOTIDE SEQUENCE [LARGE SCALE GENOMIC DNA]</scope>
    <source>
        <strain evidence="4">cv. O-4</strain>
    </source>
</reference>
<keyword evidence="4" id="KW-1185">Reference proteome</keyword>
<dbReference type="STRING" id="93759.A0A1R3KGG0"/>
<dbReference type="PANTHER" id="PTHR35546">
    <property type="entry name" value="F-BOX PROTEIN INTERACTION DOMAIN PROTEIN-RELATED"/>
    <property type="match status" value="1"/>
</dbReference>
<dbReference type="AlphaFoldDB" id="A0A1R3KGG0"/>
<name>A0A1R3KGG0_9ROSI</name>
<dbReference type="Pfam" id="PF24750">
    <property type="entry name" value="b-prop_At3g26010-like"/>
    <property type="match status" value="1"/>
</dbReference>
<evidence type="ECO:0000259" key="1">
    <source>
        <dbReference type="Pfam" id="PF00646"/>
    </source>
</evidence>
<dbReference type="EMBL" id="AWUE01013721">
    <property type="protein sequence ID" value="OMP06114.1"/>
    <property type="molecule type" value="Genomic_DNA"/>
</dbReference>
<dbReference type="PANTHER" id="PTHR35546:SF130">
    <property type="entry name" value="EXPRESSED PROTEIN"/>
    <property type="match status" value="1"/>
</dbReference>
<proteinExistence type="predicted"/>
<dbReference type="InterPro" id="IPR001810">
    <property type="entry name" value="F-box_dom"/>
</dbReference>
<evidence type="ECO:0008006" key="5">
    <source>
        <dbReference type="Google" id="ProtNLM"/>
    </source>
</evidence>
<dbReference type="InterPro" id="IPR056592">
    <property type="entry name" value="Beta-prop_At3g26010-like"/>
</dbReference>
<feature type="domain" description="F-box protein At3g26010-like beta-propeller" evidence="2">
    <location>
        <begin position="101"/>
        <end position="252"/>
    </location>
</feature>
<evidence type="ECO:0000313" key="3">
    <source>
        <dbReference type="EMBL" id="OMP06114.1"/>
    </source>
</evidence>
<feature type="domain" description="F-box" evidence="1">
    <location>
        <begin position="8"/>
        <end position="42"/>
    </location>
</feature>
<evidence type="ECO:0000313" key="4">
    <source>
        <dbReference type="Proteomes" id="UP000187203"/>
    </source>
</evidence>
<dbReference type="InterPro" id="IPR036047">
    <property type="entry name" value="F-box-like_dom_sf"/>
</dbReference>
<dbReference type="Pfam" id="PF00646">
    <property type="entry name" value="F-box"/>
    <property type="match status" value="1"/>
</dbReference>
<dbReference type="OrthoDB" id="605328at2759"/>
<dbReference type="SUPFAM" id="SSF81383">
    <property type="entry name" value="F-box domain"/>
    <property type="match status" value="1"/>
</dbReference>
<dbReference type="InterPro" id="IPR055290">
    <property type="entry name" value="At3g26010-like"/>
</dbReference>
<protein>
    <recommendedName>
        <fullName evidence="5">F-box domain-containing protein</fullName>
    </recommendedName>
</protein>